<dbReference type="NCBIfam" id="TIGR01221">
    <property type="entry name" value="rmlC"/>
    <property type="match status" value="1"/>
</dbReference>
<reference evidence="3 4" key="1">
    <citation type="journal article" date="2009" name="Proc. Natl. Acad. Sci. U.S.A.">
        <title>Biogeography of the Sulfolobus islandicus pan-genome.</title>
        <authorList>
            <person name="Reno M.L."/>
            <person name="Held N.L."/>
            <person name="Fields C.J."/>
            <person name="Burke P.V."/>
            <person name="Whitaker R.J."/>
        </authorList>
    </citation>
    <scope>NUCLEOTIDE SEQUENCE [LARGE SCALE GENOMIC DNA]</scope>
    <source>
        <strain evidence="4">L.S.2.15 / Lassen #1</strain>
    </source>
</reference>
<dbReference type="PANTHER" id="PTHR21047">
    <property type="entry name" value="DTDP-6-DEOXY-D-GLUCOSE-3,5 EPIMERASE"/>
    <property type="match status" value="1"/>
</dbReference>
<gene>
    <name evidence="3" type="ordered locus">LS215_0564</name>
</gene>
<dbReference type="Gene3D" id="2.60.120.10">
    <property type="entry name" value="Jelly Rolls"/>
    <property type="match status" value="1"/>
</dbReference>
<accession>C3MLR6</accession>
<dbReference type="EC" id="5.1.3.13" evidence="2"/>
<dbReference type="GO" id="GO:0000271">
    <property type="term" value="P:polysaccharide biosynthetic process"/>
    <property type="evidence" value="ECO:0007669"/>
    <property type="project" value="TreeGrafter"/>
</dbReference>
<dbReference type="PANTHER" id="PTHR21047:SF2">
    <property type="entry name" value="THYMIDINE DIPHOSPHO-4-KETO-RHAMNOSE 3,5-EPIMERASE"/>
    <property type="match status" value="1"/>
</dbReference>
<evidence type="ECO:0000256" key="1">
    <source>
        <dbReference type="PIRSR" id="PIRSR600888-3"/>
    </source>
</evidence>
<keyword evidence="2 3" id="KW-0413">Isomerase</keyword>
<dbReference type="GO" id="GO:0019305">
    <property type="term" value="P:dTDP-rhamnose biosynthetic process"/>
    <property type="evidence" value="ECO:0007669"/>
    <property type="project" value="UniProtKB-UniRule"/>
</dbReference>
<evidence type="ECO:0000313" key="4">
    <source>
        <dbReference type="Proteomes" id="UP000001747"/>
    </source>
</evidence>
<comment type="similarity">
    <text evidence="2">Belongs to the dTDP-4-dehydrorhamnose 3,5-epimerase family.</text>
</comment>
<dbReference type="UniPathway" id="UPA00124"/>
<dbReference type="AlphaFoldDB" id="C3MLR6"/>
<protein>
    <recommendedName>
        <fullName evidence="2">dTDP-4-dehydrorhamnose 3,5-epimerase</fullName>
        <ecNumber evidence="2">5.1.3.13</ecNumber>
    </recommendedName>
    <alternativeName>
        <fullName evidence="2">Thymidine diphospho-4-keto-rhamnose 3,5-epimerase</fullName>
    </alternativeName>
</protein>
<dbReference type="Proteomes" id="UP000001747">
    <property type="component" value="Chromosome"/>
</dbReference>
<dbReference type="EMBL" id="CP001399">
    <property type="protein sequence ID" value="ACP34664.1"/>
    <property type="molecule type" value="Genomic_DNA"/>
</dbReference>
<dbReference type="CDD" id="cd00438">
    <property type="entry name" value="cupin_RmlC"/>
    <property type="match status" value="1"/>
</dbReference>
<dbReference type="KEGG" id="sis:LS215_0564"/>
<dbReference type="OrthoDB" id="2990at2157"/>
<comment type="function">
    <text evidence="2">Catalyzes the epimerization of the C3' and C5'positions of dTDP-6-deoxy-D-xylo-4-hexulose, forming dTDP-6-deoxy-L-lyxo-4-hexulose.</text>
</comment>
<evidence type="ECO:0000313" key="3">
    <source>
        <dbReference type="EMBL" id="ACP34664.1"/>
    </source>
</evidence>
<comment type="pathway">
    <text evidence="2">Carbohydrate biosynthesis; dTDP-L-rhamnose biosynthesis.</text>
</comment>
<dbReference type="RefSeq" id="WP_012713079.1">
    <property type="nucleotide sequence ID" value="NC_012589.1"/>
</dbReference>
<organism evidence="3 4">
    <name type="scientific">Saccharolobus islandicus (strain L.S.2.15 / Lassen #1)</name>
    <name type="common">Sulfolobus islandicus</name>
    <dbReference type="NCBI Taxonomy" id="429572"/>
    <lineage>
        <taxon>Archaea</taxon>
        <taxon>Thermoproteota</taxon>
        <taxon>Thermoprotei</taxon>
        <taxon>Sulfolobales</taxon>
        <taxon>Sulfolobaceae</taxon>
        <taxon>Saccharolobus</taxon>
    </lineage>
</organism>
<proteinExistence type="inferred from homology"/>
<feature type="site" description="Participates in a stacking interaction with the thymidine ring of dTDP-4-oxo-6-deoxyglucose" evidence="1">
    <location>
        <position position="137"/>
    </location>
</feature>
<dbReference type="InterPro" id="IPR011051">
    <property type="entry name" value="RmlC_Cupin_sf"/>
</dbReference>
<dbReference type="GeneID" id="7798729"/>
<dbReference type="SUPFAM" id="SSF51182">
    <property type="entry name" value="RmlC-like cupins"/>
    <property type="match status" value="1"/>
</dbReference>
<dbReference type="HOGENOM" id="CLU_090940_1_1_2"/>
<dbReference type="Pfam" id="PF00908">
    <property type="entry name" value="dTDP_sugar_isom"/>
    <property type="match status" value="1"/>
</dbReference>
<comment type="catalytic activity">
    <reaction evidence="2">
        <text>dTDP-4-dehydro-6-deoxy-alpha-D-glucose = dTDP-4-dehydro-beta-L-rhamnose</text>
        <dbReference type="Rhea" id="RHEA:16969"/>
        <dbReference type="ChEBI" id="CHEBI:57649"/>
        <dbReference type="ChEBI" id="CHEBI:62830"/>
        <dbReference type="EC" id="5.1.3.13"/>
    </reaction>
</comment>
<comment type="subunit">
    <text evidence="2">Homodimer.</text>
</comment>
<evidence type="ECO:0000256" key="2">
    <source>
        <dbReference type="RuleBase" id="RU364069"/>
    </source>
</evidence>
<dbReference type="GO" id="GO:0008830">
    <property type="term" value="F:dTDP-4-dehydrorhamnose 3,5-epimerase activity"/>
    <property type="evidence" value="ECO:0007669"/>
    <property type="project" value="UniProtKB-UniRule"/>
</dbReference>
<dbReference type="InterPro" id="IPR014710">
    <property type="entry name" value="RmlC-like_jellyroll"/>
</dbReference>
<name>C3MLR6_SACI2</name>
<dbReference type="GO" id="GO:0005829">
    <property type="term" value="C:cytosol"/>
    <property type="evidence" value="ECO:0007669"/>
    <property type="project" value="TreeGrafter"/>
</dbReference>
<dbReference type="InterPro" id="IPR000888">
    <property type="entry name" value="RmlC-like"/>
</dbReference>
<sequence>MPFEFEELGLGVILIKPKAFPDNRGYFKEIFKESEFRKMNIPTPLQANISFSKPGVVRGLHYQLPPKEQGKIVTVMKGRIIDVAVDIRKKSKSFGKYVYAELNEDNHYMLWIPPGFAHGFQALEDSTVLYFVTHNEYSPHHERCINYTMIDWPIKSVIVSEKDAKCPPLERAEVFEDW</sequence>